<comment type="caution">
    <text evidence="1">The sequence shown here is derived from an EMBL/GenBank/DDBJ whole genome shotgun (WGS) entry which is preliminary data.</text>
</comment>
<reference evidence="2" key="1">
    <citation type="journal article" date="2019" name="Int. J. Syst. Evol. Microbiol.">
        <title>The Global Catalogue of Microorganisms (GCM) 10K type strain sequencing project: providing services to taxonomists for standard genome sequencing and annotation.</title>
        <authorList>
            <consortium name="The Broad Institute Genomics Platform"/>
            <consortium name="The Broad Institute Genome Sequencing Center for Infectious Disease"/>
            <person name="Wu L."/>
            <person name="Ma J."/>
        </authorList>
    </citation>
    <scope>NUCLEOTIDE SEQUENCE [LARGE SCALE GENOMIC DNA]</scope>
    <source>
        <strain evidence="2">KCTC 42805</strain>
    </source>
</reference>
<organism evidence="1 2">
    <name type="scientific">Spirosoma soli</name>
    <dbReference type="NCBI Taxonomy" id="1770529"/>
    <lineage>
        <taxon>Bacteria</taxon>
        <taxon>Pseudomonadati</taxon>
        <taxon>Bacteroidota</taxon>
        <taxon>Cytophagia</taxon>
        <taxon>Cytophagales</taxon>
        <taxon>Cytophagaceae</taxon>
        <taxon>Spirosoma</taxon>
    </lineage>
</organism>
<dbReference type="RefSeq" id="WP_381522876.1">
    <property type="nucleotide sequence ID" value="NZ_JBHULN010000006.1"/>
</dbReference>
<evidence type="ECO:0000313" key="1">
    <source>
        <dbReference type="EMBL" id="MFD2571383.1"/>
    </source>
</evidence>
<name>A0ABW5M2X1_9BACT</name>
<gene>
    <name evidence="1" type="ORF">ACFSUS_12110</name>
</gene>
<proteinExistence type="predicted"/>
<accession>A0ABW5M2X1</accession>
<evidence type="ECO:0000313" key="2">
    <source>
        <dbReference type="Proteomes" id="UP001597469"/>
    </source>
</evidence>
<dbReference type="Proteomes" id="UP001597469">
    <property type="component" value="Unassembled WGS sequence"/>
</dbReference>
<keyword evidence="2" id="KW-1185">Reference proteome</keyword>
<dbReference type="EMBL" id="JBHULN010000006">
    <property type="protein sequence ID" value="MFD2571383.1"/>
    <property type="molecule type" value="Genomic_DNA"/>
</dbReference>
<sequence>MSASVGQSVPEAIIHDLGYQNIDDFLRVQVRHVLEQKINYYQSRIDFYQQKYGMSIDEFHSRVVDQNDPVLSKFGVSEKENDDFDWDDAIDFVRIYTADLRQIRP</sequence>
<protein>
    <submittedName>
        <fullName evidence="1">Uncharacterized protein</fullName>
    </submittedName>
</protein>